<feature type="non-terminal residue" evidence="6">
    <location>
        <position position="79"/>
    </location>
</feature>
<dbReference type="GO" id="GO:0005634">
    <property type="term" value="C:nucleus"/>
    <property type="evidence" value="ECO:0007669"/>
    <property type="project" value="UniProtKB-SubCell"/>
</dbReference>
<dbReference type="InterPro" id="IPR059164">
    <property type="entry name" value="HAT_PRP39_C"/>
</dbReference>
<keyword evidence="4" id="KW-0508">mRNA splicing</keyword>
<dbReference type="Proteomes" id="UP001529510">
    <property type="component" value="Unassembled WGS sequence"/>
</dbReference>
<dbReference type="InterPro" id="IPR011990">
    <property type="entry name" value="TPR-like_helical_dom_sf"/>
</dbReference>
<evidence type="ECO:0000313" key="7">
    <source>
        <dbReference type="Proteomes" id="UP001529510"/>
    </source>
</evidence>
<sequence>IKRPYFHVKPLDRAQLKAWQSYLDWEIAEAETAAIAAEGSAVEGHEGSKQEFVAGHKRVLILFERCLIACALYEEFWNK</sequence>
<proteinExistence type="predicted"/>
<keyword evidence="3" id="KW-0677">Repeat</keyword>
<dbReference type="PANTHER" id="PTHR17204">
    <property type="entry name" value="PRE-MRNA PROCESSING PROTEIN PRP39-RELATED"/>
    <property type="match status" value="1"/>
</dbReference>
<organism evidence="6 7">
    <name type="scientific">Cirrhinus mrigala</name>
    <name type="common">Mrigala</name>
    <dbReference type="NCBI Taxonomy" id="683832"/>
    <lineage>
        <taxon>Eukaryota</taxon>
        <taxon>Metazoa</taxon>
        <taxon>Chordata</taxon>
        <taxon>Craniata</taxon>
        <taxon>Vertebrata</taxon>
        <taxon>Euteleostomi</taxon>
        <taxon>Actinopterygii</taxon>
        <taxon>Neopterygii</taxon>
        <taxon>Teleostei</taxon>
        <taxon>Ostariophysi</taxon>
        <taxon>Cypriniformes</taxon>
        <taxon>Cyprinidae</taxon>
        <taxon>Labeoninae</taxon>
        <taxon>Labeonini</taxon>
        <taxon>Cirrhinus</taxon>
    </lineage>
</organism>
<keyword evidence="7" id="KW-1185">Reference proteome</keyword>
<evidence type="ECO:0000256" key="3">
    <source>
        <dbReference type="ARBA" id="ARBA00022737"/>
    </source>
</evidence>
<evidence type="ECO:0000313" key="6">
    <source>
        <dbReference type="EMBL" id="KAL0176069.1"/>
    </source>
</evidence>
<keyword evidence="5" id="KW-0539">Nucleus</keyword>
<evidence type="ECO:0000256" key="4">
    <source>
        <dbReference type="ARBA" id="ARBA00023187"/>
    </source>
</evidence>
<gene>
    <name evidence="6" type="ORF">M9458_028399</name>
</gene>
<dbReference type="PANTHER" id="PTHR17204:SF24">
    <property type="entry name" value="PRE-MRNA-PROCESSING FACTOR 39-LIKE ISOFORM X1"/>
    <property type="match status" value="1"/>
</dbReference>
<dbReference type="AlphaFoldDB" id="A0ABD0PPV0"/>
<dbReference type="EMBL" id="JAMKFB020000014">
    <property type="protein sequence ID" value="KAL0176069.1"/>
    <property type="molecule type" value="Genomic_DNA"/>
</dbReference>
<evidence type="ECO:0000256" key="1">
    <source>
        <dbReference type="ARBA" id="ARBA00004123"/>
    </source>
</evidence>
<reference evidence="6 7" key="1">
    <citation type="submission" date="2024-05" db="EMBL/GenBank/DDBJ databases">
        <title>Genome sequencing and assembly of Indian major carp, Cirrhinus mrigala (Hamilton, 1822).</title>
        <authorList>
            <person name="Mohindra V."/>
            <person name="Chowdhury L.M."/>
            <person name="Lal K."/>
            <person name="Jena J.K."/>
        </authorList>
    </citation>
    <scope>NUCLEOTIDE SEQUENCE [LARGE SCALE GENOMIC DNA]</scope>
    <source>
        <strain evidence="6">CM1030</strain>
        <tissue evidence="6">Blood</tissue>
    </source>
</reference>
<evidence type="ECO:0000256" key="2">
    <source>
        <dbReference type="ARBA" id="ARBA00022664"/>
    </source>
</evidence>
<protein>
    <submittedName>
        <fullName evidence="6">Uncharacterized protein</fullName>
    </submittedName>
</protein>
<dbReference type="GO" id="GO:0008380">
    <property type="term" value="P:RNA splicing"/>
    <property type="evidence" value="ECO:0007669"/>
    <property type="project" value="UniProtKB-KW"/>
</dbReference>
<evidence type="ECO:0000256" key="5">
    <source>
        <dbReference type="ARBA" id="ARBA00023242"/>
    </source>
</evidence>
<comment type="caution">
    <text evidence="6">The sequence shown here is derived from an EMBL/GenBank/DDBJ whole genome shotgun (WGS) entry which is preliminary data.</text>
</comment>
<feature type="non-terminal residue" evidence="6">
    <location>
        <position position="1"/>
    </location>
</feature>
<keyword evidence="2" id="KW-0507">mRNA processing</keyword>
<dbReference type="Pfam" id="PF23241">
    <property type="entry name" value="HAT_PRP39_C"/>
    <property type="match status" value="2"/>
</dbReference>
<comment type="subcellular location">
    <subcellularLocation>
        <location evidence="1">Nucleus</location>
    </subcellularLocation>
</comment>
<name>A0ABD0PPV0_CIRMR</name>
<dbReference type="Gene3D" id="1.25.40.10">
    <property type="entry name" value="Tetratricopeptide repeat domain"/>
    <property type="match status" value="1"/>
</dbReference>
<dbReference type="GO" id="GO:0006397">
    <property type="term" value="P:mRNA processing"/>
    <property type="evidence" value="ECO:0007669"/>
    <property type="project" value="UniProtKB-KW"/>
</dbReference>
<accession>A0ABD0PPV0</accession>